<dbReference type="SUPFAM" id="SSF47598">
    <property type="entry name" value="Ribbon-helix-helix"/>
    <property type="match status" value="1"/>
</dbReference>
<dbReference type="InterPro" id="IPR013321">
    <property type="entry name" value="Arc_rbn_hlx_hlx"/>
</dbReference>
<comment type="caution">
    <text evidence="1">The sequence shown here is derived from an EMBL/GenBank/DDBJ whole genome shotgun (WGS) entry which is preliminary data.</text>
</comment>
<sequence length="61" mass="6958">MKKTRVSVTMTTPYILALDTLVTDGLYLNRGEAILEALRGFLDKKQVEPFYNGEELVRKNP</sequence>
<name>A0A0F9ASW4_9ZZZZ</name>
<accession>A0A0F9ASW4</accession>
<dbReference type="AlphaFoldDB" id="A0A0F9ASW4"/>
<dbReference type="EMBL" id="LAZR01041214">
    <property type="protein sequence ID" value="KKL12545.1"/>
    <property type="molecule type" value="Genomic_DNA"/>
</dbReference>
<dbReference type="InterPro" id="IPR010985">
    <property type="entry name" value="Ribbon_hlx_hlx"/>
</dbReference>
<proteinExistence type="predicted"/>
<dbReference type="Gene3D" id="1.10.1220.10">
    <property type="entry name" value="Met repressor-like"/>
    <property type="match status" value="1"/>
</dbReference>
<dbReference type="CDD" id="cd22231">
    <property type="entry name" value="RHH_NikR_HicB-like"/>
    <property type="match status" value="1"/>
</dbReference>
<evidence type="ECO:0000313" key="1">
    <source>
        <dbReference type="EMBL" id="KKL12545.1"/>
    </source>
</evidence>
<gene>
    <name evidence="1" type="ORF">LCGC14_2534700</name>
</gene>
<organism evidence="1">
    <name type="scientific">marine sediment metagenome</name>
    <dbReference type="NCBI Taxonomy" id="412755"/>
    <lineage>
        <taxon>unclassified sequences</taxon>
        <taxon>metagenomes</taxon>
        <taxon>ecological metagenomes</taxon>
    </lineage>
</organism>
<dbReference type="GO" id="GO:0006355">
    <property type="term" value="P:regulation of DNA-templated transcription"/>
    <property type="evidence" value="ECO:0007669"/>
    <property type="project" value="InterPro"/>
</dbReference>
<protein>
    <recommendedName>
        <fullName evidence="2">Ribbon-helix-helix protein CopG domain-containing protein</fullName>
    </recommendedName>
</protein>
<evidence type="ECO:0008006" key="2">
    <source>
        <dbReference type="Google" id="ProtNLM"/>
    </source>
</evidence>
<reference evidence="1" key="1">
    <citation type="journal article" date="2015" name="Nature">
        <title>Complex archaea that bridge the gap between prokaryotes and eukaryotes.</title>
        <authorList>
            <person name="Spang A."/>
            <person name="Saw J.H."/>
            <person name="Jorgensen S.L."/>
            <person name="Zaremba-Niedzwiedzka K."/>
            <person name="Martijn J."/>
            <person name="Lind A.E."/>
            <person name="van Eijk R."/>
            <person name="Schleper C."/>
            <person name="Guy L."/>
            <person name="Ettema T.J."/>
        </authorList>
    </citation>
    <scope>NUCLEOTIDE SEQUENCE</scope>
</reference>